<name>A0A916YSG8_9BACT</name>
<evidence type="ECO:0000313" key="2">
    <source>
        <dbReference type="Proteomes" id="UP000609064"/>
    </source>
</evidence>
<reference evidence="1" key="1">
    <citation type="journal article" date="2014" name="Int. J. Syst. Evol. Microbiol.">
        <title>Complete genome sequence of Corynebacterium casei LMG S-19264T (=DSM 44701T), isolated from a smear-ripened cheese.</title>
        <authorList>
            <consortium name="US DOE Joint Genome Institute (JGI-PGF)"/>
            <person name="Walter F."/>
            <person name="Albersmeier A."/>
            <person name="Kalinowski J."/>
            <person name="Ruckert C."/>
        </authorList>
    </citation>
    <scope>NUCLEOTIDE SEQUENCE</scope>
    <source>
        <strain evidence="1">CGMCC 1.15958</strain>
    </source>
</reference>
<dbReference type="Proteomes" id="UP000609064">
    <property type="component" value="Unassembled WGS sequence"/>
</dbReference>
<dbReference type="EMBL" id="BMKK01000004">
    <property type="protein sequence ID" value="GGD59458.1"/>
    <property type="molecule type" value="Genomic_DNA"/>
</dbReference>
<reference evidence="1" key="2">
    <citation type="submission" date="2020-09" db="EMBL/GenBank/DDBJ databases">
        <authorList>
            <person name="Sun Q."/>
            <person name="Zhou Y."/>
        </authorList>
    </citation>
    <scope>NUCLEOTIDE SEQUENCE</scope>
    <source>
        <strain evidence="1">CGMCC 1.15958</strain>
    </source>
</reference>
<accession>A0A916YSG8</accession>
<comment type="caution">
    <text evidence="1">The sequence shown here is derived from an EMBL/GenBank/DDBJ whole genome shotgun (WGS) entry which is preliminary data.</text>
</comment>
<protein>
    <submittedName>
        <fullName evidence="1">Uncharacterized protein</fullName>
    </submittedName>
</protein>
<gene>
    <name evidence="1" type="ORF">GCM10011514_24300</name>
</gene>
<dbReference type="AlphaFoldDB" id="A0A916YSG8"/>
<evidence type="ECO:0000313" key="1">
    <source>
        <dbReference type="EMBL" id="GGD59458.1"/>
    </source>
</evidence>
<keyword evidence="2" id="KW-1185">Reference proteome</keyword>
<sequence>MAAMLKKRQPCVMKLGIYSISVVKKGVGKEFDRLKPHFNQILILFLGDTILSFRILPMKSKNRLD</sequence>
<proteinExistence type="predicted"/>
<organism evidence="1 2">
    <name type="scientific">Emticicia aquatilis</name>
    <dbReference type="NCBI Taxonomy" id="1537369"/>
    <lineage>
        <taxon>Bacteria</taxon>
        <taxon>Pseudomonadati</taxon>
        <taxon>Bacteroidota</taxon>
        <taxon>Cytophagia</taxon>
        <taxon>Cytophagales</taxon>
        <taxon>Leadbetterellaceae</taxon>
        <taxon>Emticicia</taxon>
    </lineage>
</organism>